<keyword evidence="4" id="KW-0410">Iron transport</keyword>
<dbReference type="Gene3D" id="3.40.50.1980">
    <property type="entry name" value="Nitrogenase molybdenum iron protein domain"/>
    <property type="match status" value="2"/>
</dbReference>
<dbReference type="GO" id="GO:1901678">
    <property type="term" value="P:iron coordination entity transport"/>
    <property type="evidence" value="ECO:0007669"/>
    <property type="project" value="UniProtKB-ARBA"/>
</dbReference>
<feature type="signal peptide" evidence="6">
    <location>
        <begin position="1"/>
        <end position="28"/>
    </location>
</feature>
<evidence type="ECO:0000259" key="7">
    <source>
        <dbReference type="PROSITE" id="PS50983"/>
    </source>
</evidence>
<dbReference type="GO" id="GO:0030288">
    <property type="term" value="C:outer membrane-bounded periplasmic space"/>
    <property type="evidence" value="ECO:0007669"/>
    <property type="project" value="TreeGrafter"/>
</dbReference>
<dbReference type="Pfam" id="PF01497">
    <property type="entry name" value="Peripla_BP_2"/>
    <property type="match status" value="1"/>
</dbReference>
<dbReference type="InterPro" id="IPR033870">
    <property type="entry name" value="FatB"/>
</dbReference>
<dbReference type="EMBL" id="JH660645">
    <property type="protein sequence ID" value="EIM27485.1"/>
    <property type="molecule type" value="Genomic_DNA"/>
</dbReference>
<dbReference type="AlphaFoldDB" id="I4YU43"/>
<dbReference type="eggNOG" id="COG4607">
    <property type="taxonomic scope" value="Bacteria"/>
</dbReference>
<dbReference type="PANTHER" id="PTHR30532">
    <property type="entry name" value="IRON III DICITRATE-BINDING PERIPLASMIC PROTEIN"/>
    <property type="match status" value="1"/>
</dbReference>
<comment type="similarity">
    <text evidence="2">Belongs to the bacterial solute-binding protein 8 family.</text>
</comment>
<evidence type="ECO:0000256" key="5">
    <source>
        <dbReference type="ARBA" id="ARBA00022729"/>
    </source>
</evidence>
<evidence type="ECO:0000313" key="8">
    <source>
        <dbReference type="EMBL" id="EIM27485.1"/>
    </source>
</evidence>
<organism evidence="8 9">
    <name type="scientific">Microvirga lotononidis</name>
    <dbReference type="NCBI Taxonomy" id="864069"/>
    <lineage>
        <taxon>Bacteria</taxon>
        <taxon>Pseudomonadati</taxon>
        <taxon>Pseudomonadota</taxon>
        <taxon>Alphaproteobacteria</taxon>
        <taxon>Hyphomicrobiales</taxon>
        <taxon>Methylobacteriaceae</taxon>
        <taxon>Microvirga</taxon>
    </lineage>
</organism>
<name>I4YU43_9HYPH</name>
<protein>
    <submittedName>
        <fullName evidence="8">ABC-type enterochelin transport system, periplasmic component</fullName>
    </submittedName>
</protein>
<accession>I4YU43</accession>
<dbReference type="PATRIC" id="fig|864069.3.peg.4388"/>
<dbReference type="PROSITE" id="PS50983">
    <property type="entry name" value="FE_B12_PBP"/>
    <property type="match status" value="1"/>
</dbReference>
<evidence type="ECO:0000256" key="4">
    <source>
        <dbReference type="ARBA" id="ARBA00022496"/>
    </source>
</evidence>
<proteinExistence type="inferred from homology"/>
<evidence type="ECO:0000256" key="2">
    <source>
        <dbReference type="ARBA" id="ARBA00008814"/>
    </source>
</evidence>
<evidence type="ECO:0000256" key="1">
    <source>
        <dbReference type="ARBA" id="ARBA00004196"/>
    </source>
</evidence>
<dbReference type="Proteomes" id="UP000003947">
    <property type="component" value="Unassembled WGS sequence"/>
</dbReference>
<sequence length="308" mass="32772" precursor="true">MTFPARYPLAALVAGALALGSVTVGAQAQDLTIQHAKGETTLSRKPPKVLAFDMASLDTLNALGVEVAGVPTARFPEYLAKYTSDRYEKIGTLFEPDYEAVNAAEPDLIIVGGRSSAKYADLAKIAPTIDLTVDPKDFMSSVKRNVRVLGKIFDKEPEAETQLAKLETSIADLRQDAAKAGKGLLVLTTGGKMSAYGPGSRFGILHGEFGIVPVVEGLATTNHGQAVSAEFILKTDPDWLFVIDRDAVVGREGGAAKNVLDNELVAQTTAWKQKQVVYLDPVNWYLVGGGLTALQASVDQIAKAVAKK</sequence>
<evidence type="ECO:0000256" key="6">
    <source>
        <dbReference type="SAM" id="SignalP"/>
    </source>
</evidence>
<dbReference type="SUPFAM" id="SSF53807">
    <property type="entry name" value="Helical backbone' metal receptor"/>
    <property type="match status" value="1"/>
</dbReference>
<dbReference type="InterPro" id="IPR002491">
    <property type="entry name" value="ABC_transptr_periplasmic_BD"/>
</dbReference>
<dbReference type="InterPro" id="IPR051313">
    <property type="entry name" value="Bact_iron-sidero_bind"/>
</dbReference>
<reference evidence="8 9" key="1">
    <citation type="submission" date="2012-02" db="EMBL/GenBank/DDBJ databases">
        <title>Improved High-Quality Draft sequence of Microvirga sp. WSM3557.</title>
        <authorList>
            <consortium name="US DOE Joint Genome Institute"/>
            <person name="Lucas S."/>
            <person name="Han J."/>
            <person name="Lapidus A."/>
            <person name="Cheng J.-F."/>
            <person name="Goodwin L."/>
            <person name="Pitluck S."/>
            <person name="Peters L."/>
            <person name="Zhang X."/>
            <person name="Detter J.C."/>
            <person name="Han C."/>
            <person name="Tapia R."/>
            <person name="Land M."/>
            <person name="Hauser L."/>
            <person name="Kyrpides N."/>
            <person name="Ivanova N."/>
            <person name="Pagani I."/>
            <person name="Brau L."/>
            <person name="Yates R."/>
            <person name="O'Hara G."/>
            <person name="Rui T."/>
            <person name="Howieson J."/>
            <person name="Reeve W."/>
            <person name="Woyke T."/>
        </authorList>
    </citation>
    <scope>NUCLEOTIDE SEQUENCE [LARGE SCALE GENOMIC DNA]</scope>
    <source>
        <strain evidence="8 9">WSM3557</strain>
    </source>
</reference>
<keyword evidence="5 6" id="KW-0732">Signal</keyword>
<keyword evidence="9" id="KW-1185">Reference proteome</keyword>
<gene>
    <name evidence="8" type="ORF">MicloDRAFT_00040520</name>
</gene>
<dbReference type="PANTHER" id="PTHR30532:SF28">
    <property type="entry name" value="PETROBACTIN-BINDING PROTEIN YCLQ"/>
    <property type="match status" value="1"/>
</dbReference>
<evidence type="ECO:0000256" key="3">
    <source>
        <dbReference type="ARBA" id="ARBA00022448"/>
    </source>
</evidence>
<dbReference type="HOGENOM" id="CLU_038034_3_1_5"/>
<keyword evidence="4" id="KW-0406">Ion transport</keyword>
<feature type="chain" id="PRO_5003698547" evidence="6">
    <location>
        <begin position="29"/>
        <end position="308"/>
    </location>
</feature>
<keyword evidence="3" id="KW-0813">Transport</keyword>
<dbReference type="CDD" id="cd01140">
    <property type="entry name" value="FatB"/>
    <property type="match status" value="1"/>
</dbReference>
<dbReference type="STRING" id="864069.MicloDRAFT_00040520"/>
<evidence type="ECO:0000313" key="9">
    <source>
        <dbReference type="Proteomes" id="UP000003947"/>
    </source>
</evidence>
<comment type="subcellular location">
    <subcellularLocation>
        <location evidence="1">Cell envelope</location>
    </subcellularLocation>
</comment>
<keyword evidence="4" id="KW-0408">Iron</keyword>
<feature type="domain" description="Fe/B12 periplasmic-binding" evidence="7">
    <location>
        <begin position="48"/>
        <end position="308"/>
    </location>
</feature>